<dbReference type="SUPFAM" id="SSF56112">
    <property type="entry name" value="Protein kinase-like (PK-like)"/>
    <property type="match status" value="1"/>
</dbReference>
<feature type="domain" description="Protein kinase" evidence="2">
    <location>
        <begin position="92"/>
        <end position="310"/>
    </location>
</feature>
<dbReference type="SMART" id="SM00220">
    <property type="entry name" value="S_TKc"/>
    <property type="match status" value="1"/>
</dbReference>
<evidence type="ECO:0000313" key="4">
    <source>
        <dbReference type="Proteomes" id="UP000009168"/>
    </source>
</evidence>
<name>W7X2I6_TETTS</name>
<dbReference type="Gene3D" id="1.10.510.10">
    <property type="entry name" value="Transferase(Phosphotransferase) domain 1"/>
    <property type="match status" value="1"/>
</dbReference>
<sequence>MDIQPRDAEQGVQKSSLQDIACKQQQSNGQLANSDSKEPGKKCGEINGEGGEQVEKLNSKEEIKKNGSQTNNFSIVSLSEIQLEDRLFNITEIYNVELSPTSISIAYDAYLKRNVIIKKIFKDKLDQLQTKQAILECQQTCALDHFNIVKGYDYYEKENEFILLMELVNDADYFQEKVENCHTPIKNELKLKSYVTDILNGLIYLHDQGFIHCDLKLANIFCEKHESDDDGVQIRRVKIGDLGLIQKIDAEKKTAYLEETCGTFGFKAPEAKKGAHITQQVKQKLVTQIANLNLINISLICGVQALSYIL</sequence>
<keyword evidence="3" id="KW-0418">Kinase</keyword>
<dbReference type="InterPro" id="IPR011009">
    <property type="entry name" value="Kinase-like_dom_sf"/>
</dbReference>
<gene>
    <name evidence="3" type="ORF">TTHERM_000590239</name>
</gene>
<accession>W7X2I6</accession>
<protein>
    <submittedName>
        <fullName evidence="3">Protein kinase</fullName>
    </submittedName>
</protein>
<dbReference type="RefSeq" id="XP_012654026.1">
    <property type="nucleotide sequence ID" value="XM_012798572.1"/>
</dbReference>
<dbReference type="GO" id="GO:0005524">
    <property type="term" value="F:ATP binding"/>
    <property type="evidence" value="ECO:0007669"/>
    <property type="project" value="InterPro"/>
</dbReference>
<dbReference type="KEGG" id="tet:TTHERM_000590239"/>
<dbReference type="OrthoDB" id="1738954at2759"/>
<dbReference type="EMBL" id="GG662637">
    <property type="protein sequence ID" value="EWS73455.1"/>
    <property type="molecule type" value="Genomic_DNA"/>
</dbReference>
<dbReference type="InterPro" id="IPR000719">
    <property type="entry name" value="Prot_kinase_dom"/>
</dbReference>
<feature type="region of interest" description="Disordered" evidence="1">
    <location>
        <begin position="24"/>
        <end position="50"/>
    </location>
</feature>
<dbReference type="Proteomes" id="UP000009168">
    <property type="component" value="Unassembled WGS sequence"/>
</dbReference>
<dbReference type="AlphaFoldDB" id="W7X2I6"/>
<dbReference type="PROSITE" id="PS50011">
    <property type="entry name" value="PROTEIN_KINASE_DOM"/>
    <property type="match status" value="1"/>
</dbReference>
<evidence type="ECO:0000256" key="1">
    <source>
        <dbReference type="SAM" id="MobiDB-lite"/>
    </source>
</evidence>
<keyword evidence="3" id="KW-0808">Transferase</keyword>
<dbReference type="Pfam" id="PF00069">
    <property type="entry name" value="Pkinase"/>
    <property type="match status" value="1"/>
</dbReference>
<organism evidence="3 4">
    <name type="scientific">Tetrahymena thermophila (strain SB210)</name>
    <dbReference type="NCBI Taxonomy" id="312017"/>
    <lineage>
        <taxon>Eukaryota</taxon>
        <taxon>Sar</taxon>
        <taxon>Alveolata</taxon>
        <taxon>Ciliophora</taxon>
        <taxon>Intramacronucleata</taxon>
        <taxon>Oligohymenophorea</taxon>
        <taxon>Hymenostomatida</taxon>
        <taxon>Tetrahymenina</taxon>
        <taxon>Tetrahymenidae</taxon>
        <taxon>Tetrahymena</taxon>
    </lineage>
</organism>
<dbReference type="InParanoid" id="W7X2I6"/>
<feature type="compositionally biased region" description="Polar residues" evidence="1">
    <location>
        <begin position="24"/>
        <end position="34"/>
    </location>
</feature>
<dbReference type="InterPro" id="IPR008271">
    <property type="entry name" value="Ser/Thr_kinase_AS"/>
</dbReference>
<evidence type="ECO:0000313" key="3">
    <source>
        <dbReference type="EMBL" id="EWS73455.1"/>
    </source>
</evidence>
<reference evidence="4" key="1">
    <citation type="journal article" date="2006" name="PLoS Biol.">
        <title>Macronuclear genome sequence of the ciliate Tetrahymena thermophila, a model eukaryote.</title>
        <authorList>
            <person name="Eisen J.A."/>
            <person name="Coyne R.S."/>
            <person name="Wu M."/>
            <person name="Wu D."/>
            <person name="Thiagarajan M."/>
            <person name="Wortman J.R."/>
            <person name="Badger J.H."/>
            <person name="Ren Q."/>
            <person name="Amedeo P."/>
            <person name="Jones K.M."/>
            <person name="Tallon L.J."/>
            <person name="Delcher A.L."/>
            <person name="Salzberg S.L."/>
            <person name="Silva J.C."/>
            <person name="Haas B.J."/>
            <person name="Majoros W.H."/>
            <person name="Farzad M."/>
            <person name="Carlton J.M."/>
            <person name="Smith R.K. Jr."/>
            <person name="Garg J."/>
            <person name="Pearlman R.E."/>
            <person name="Karrer K.M."/>
            <person name="Sun L."/>
            <person name="Manning G."/>
            <person name="Elde N.C."/>
            <person name="Turkewitz A.P."/>
            <person name="Asai D.J."/>
            <person name="Wilkes D.E."/>
            <person name="Wang Y."/>
            <person name="Cai H."/>
            <person name="Collins K."/>
            <person name="Stewart B.A."/>
            <person name="Lee S.R."/>
            <person name="Wilamowska K."/>
            <person name="Weinberg Z."/>
            <person name="Ruzzo W.L."/>
            <person name="Wloga D."/>
            <person name="Gaertig J."/>
            <person name="Frankel J."/>
            <person name="Tsao C.-C."/>
            <person name="Gorovsky M.A."/>
            <person name="Keeling P.J."/>
            <person name="Waller R.F."/>
            <person name="Patron N.J."/>
            <person name="Cherry J.M."/>
            <person name="Stover N.A."/>
            <person name="Krieger C.J."/>
            <person name="del Toro C."/>
            <person name="Ryder H.F."/>
            <person name="Williamson S.C."/>
            <person name="Barbeau R.A."/>
            <person name="Hamilton E.P."/>
            <person name="Orias E."/>
        </authorList>
    </citation>
    <scope>NUCLEOTIDE SEQUENCE [LARGE SCALE GENOMIC DNA]</scope>
    <source>
        <strain evidence="4">SB210</strain>
    </source>
</reference>
<dbReference type="GeneID" id="24439741"/>
<dbReference type="GO" id="GO:0004672">
    <property type="term" value="F:protein kinase activity"/>
    <property type="evidence" value="ECO:0007669"/>
    <property type="project" value="InterPro"/>
</dbReference>
<keyword evidence="4" id="KW-1185">Reference proteome</keyword>
<dbReference type="PANTHER" id="PTHR24347">
    <property type="entry name" value="SERINE/THREONINE-PROTEIN KINASE"/>
    <property type="match status" value="1"/>
</dbReference>
<feature type="compositionally biased region" description="Basic and acidic residues" evidence="1">
    <location>
        <begin position="35"/>
        <end position="44"/>
    </location>
</feature>
<proteinExistence type="predicted"/>
<dbReference type="PROSITE" id="PS00108">
    <property type="entry name" value="PROTEIN_KINASE_ST"/>
    <property type="match status" value="1"/>
</dbReference>
<evidence type="ECO:0000259" key="2">
    <source>
        <dbReference type="PROSITE" id="PS50011"/>
    </source>
</evidence>